<evidence type="ECO:0000256" key="1">
    <source>
        <dbReference type="SAM" id="Phobius"/>
    </source>
</evidence>
<keyword evidence="3" id="KW-1185">Reference proteome</keyword>
<sequence>MMLSHSLAGLGIWSLPVNLLSQIFIGVEVTAAAVLLLRLAAKRGVRCGERSFLRYLEMALFVVLSMLVYCLRMLVPFFQAFGCWVLLVILLFAWSLATSAVTDLKRWARGGLFFVMSILAAAMPMMLALCVGTFGTTGFWIGVFTPSFLFLLSVVADTCVGRLIEARCEYTAETNWLLSLLFRFFIEQVRFNTALAVLLLALVKGKGFGPFVLHLVQTLVFAILLRRPSWSAQVGDGSDRSFFNASQIVSRTGSRAVWPYRSEAAVLPCESALYVTHLFQLLFLGLPVGVSAGDWWGGLVLLLLFAALRETISVVLCVRKHLLFPEVPWSALPGPLVALVAGAAVAIFTLAQAHFYWLLYAHHWAVCYVGTGMEVAEDSDVTAGVLLGIWSLLLLAAHVYSFLLWSVWMRQVKMNRRAPTQKQVQAFNEFKRSASMNLDDRRLGPTLVRVNSLNAAGVKPLFHSEPAPAAEEEVKELGRTWDQTLNTLWDDDQSEMFKMSTRWMRSTLLHLIQWSLCVLQARVASRPLIDPRWMSTSTSCCSRWHRPNRTP</sequence>
<keyword evidence="1" id="KW-0472">Membrane</keyword>
<feature type="transmembrane region" description="Helical" evidence="1">
    <location>
        <begin position="296"/>
        <end position="318"/>
    </location>
</feature>
<keyword evidence="1" id="KW-1133">Transmembrane helix</keyword>
<feature type="transmembrane region" description="Helical" evidence="1">
    <location>
        <begin position="387"/>
        <end position="408"/>
    </location>
</feature>
<dbReference type="AlphaFoldDB" id="A0AA36I0X8"/>
<organism evidence="2 3">
    <name type="scientific">Effrenium voratum</name>
    <dbReference type="NCBI Taxonomy" id="2562239"/>
    <lineage>
        <taxon>Eukaryota</taxon>
        <taxon>Sar</taxon>
        <taxon>Alveolata</taxon>
        <taxon>Dinophyceae</taxon>
        <taxon>Suessiales</taxon>
        <taxon>Symbiodiniaceae</taxon>
        <taxon>Effrenium</taxon>
    </lineage>
</organism>
<feature type="transmembrane region" description="Helical" evidence="1">
    <location>
        <begin position="52"/>
        <end position="71"/>
    </location>
</feature>
<feature type="transmembrane region" description="Helical" evidence="1">
    <location>
        <begin position="77"/>
        <end position="100"/>
    </location>
</feature>
<feature type="transmembrane region" description="Helical" evidence="1">
    <location>
        <begin position="20"/>
        <end position="40"/>
    </location>
</feature>
<feature type="transmembrane region" description="Helical" evidence="1">
    <location>
        <begin position="330"/>
        <end position="351"/>
    </location>
</feature>
<gene>
    <name evidence="2" type="ORF">EVOR1521_LOCUS6433</name>
</gene>
<comment type="caution">
    <text evidence="2">The sequence shown here is derived from an EMBL/GenBank/DDBJ whole genome shotgun (WGS) entry which is preliminary data.</text>
</comment>
<reference evidence="2" key="1">
    <citation type="submission" date="2023-08" db="EMBL/GenBank/DDBJ databases">
        <authorList>
            <person name="Chen Y."/>
            <person name="Shah S."/>
            <person name="Dougan E. K."/>
            <person name="Thang M."/>
            <person name="Chan C."/>
        </authorList>
    </citation>
    <scope>NUCLEOTIDE SEQUENCE</scope>
</reference>
<protein>
    <submittedName>
        <fullName evidence="2">Uncharacterized protein</fullName>
    </submittedName>
</protein>
<accession>A0AA36I0X8</accession>
<feature type="transmembrane region" description="Helical" evidence="1">
    <location>
        <begin position="140"/>
        <end position="164"/>
    </location>
</feature>
<dbReference type="EMBL" id="CAUJNA010000481">
    <property type="protein sequence ID" value="CAJ1377703.1"/>
    <property type="molecule type" value="Genomic_DNA"/>
</dbReference>
<evidence type="ECO:0000313" key="2">
    <source>
        <dbReference type="EMBL" id="CAJ1377703.1"/>
    </source>
</evidence>
<feature type="transmembrane region" description="Helical" evidence="1">
    <location>
        <begin position="112"/>
        <end position="134"/>
    </location>
</feature>
<dbReference type="Proteomes" id="UP001178507">
    <property type="component" value="Unassembled WGS sequence"/>
</dbReference>
<proteinExistence type="predicted"/>
<evidence type="ECO:0000313" key="3">
    <source>
        <dbReference type="Proteomes" id="UP001178507"/>
    </source>
</evidence>
<keyword evidence="1" id="KW-0812">Transmembrane</keyword>
<name>A0AA36I0X8_9DINO</name>